<feature type="transmembrane region" description="Helical" evidence="1">
    <location>
        <begin position="101"/>
        <end position="120"/>
    </location>
</feature>
<dbReference type="InterPro" id="IPR005530">
    <property type="entry name" value="SPW"/>
</dbReference>
<gene>
    <name evidence="3" type="ORF">AOPFMNJM_3775</name>
</gene>
<dbReference type="EMBL" id="BPQR01000080">
    <property type="protein sequence ID" value="GJE08438.1"/>
    <property type="molecule type" value="Genomic_DNA"/>
</dbReference>
<evidence type="ECO:0000313" key="4">
    <source>
        <dbReference type="Proteomes" id="UP001055102"/>
    </source>
</evidence>
<proteinExistence type="predicted"/>
<keyword evidence="1" id="KW-0472">Membrane</keyword>
<feature type="transmembrane region" description="Helical" evidence="1">
    <location>
        <begin position="20"/>
        <end position="41"/>
    </location>
</feature>
<feature type="transmembrane region" description="Helical" evidence="1">
    <location>
        <begin position="76"/>
        <end position="95"/>
    </location>
</feature>
<dbReference type="Proteomes" id="UP001055102">
    <property type="component" value="Unassembled WGS sequence"/>
</dbReference>
<dbReference type="RefSeq" id="WP_017483099.1">
    <property type="nucleotide sequence ID" value="NZ_BPQR01000080.1"/>
</dbReference>
<comment type="caution">
    <text evidence="3">The sequence shown here is derived from an EMBL/GenBank/DDBJ whole genome shotgun (WGS) entry which is preliminary data.</text>
</comment>
<feature type="transmembrane region" description="Helical" evidence="1">
    <location>
        <begin position="47"/>
        <end position="64"/>
    </location>
</feature>
<keyword evidence="1" id="KW-0812">Transmembrane</keyword>
<evidence type="ECO:0000259" key="2">
    <source>
        <dbReference type="Pfam" id="PF03779"/>
    </source>
</evidence>
<feature type="domain" description="SPW repeat-containing integral membrane" evidence="2">
    <location>
        <begin position="23"/>
        <end position="115"/>
    </location>
</feature>
<keyword evidence="1" id="KW-1133">Transmembrane helix</keyword>
<dbReference type="Pfam" id="PF03779">
    <property type="entry name" value="SPW"/>
    <property type="match status" value="1"/>
</dbReference>
<protein>
    <recommendedName>
        <fullName evidence="2">SPW repeat-containing integral membrane domain-containing protein</fullName>
    </recommendedName>
</protein>
<reference evidence="3" key="1">
    <citation type="journal article" date="2021" name="Front. Microbiol.">
        <title>Comprehensive Comparative Genomics and Phenotyping of Methylobacterium Species.</title>
        <authorList>
            <person name="Alessa O."/>
            <person name="Ogura Y."/>
            <person name="Fujitani Y."/>
            <person name="Takami H."/>
            <person name="Hayashi T."/>
            <person name="Sahin N."/>
            <person name="Tani A."/>
        </authorList>
    </citation>
    <scope>NUCLEOTIDE SEQUENCE</scope>
    <source>
        <strain evidence="3">LMG 23639</strain>
    </source>
</reference>
<name>A0ABQ4T2M7_9HYPH</name>
<sequence>MSQARMRVTPSPGWGTDEILVGALEHLAGTALVLAAWVLVFADQGPAAFSALLPGLVILSLTGINQFRFRPSFERAVALAGAWTVLAPWLLGFAVNDAATWAHVTAGAVAIGAALTRLRIARAS</sequence>
<evidence type="ECO:0000256" key="1">
    <source>
        <dbReference type="SAM" id="Phobius"/>
    </source>
</evidence>
<keyword evidence="4" id="KW-1185">Reference proteome</keyword>
<organism evidence="3 4">
    <name type="scientific">Methylobacterium jeotgali</name>
    <dbReference type="NCBI Taxonomy" id="381630"/>
    <lineage>
        <taxon>Bacteria</taxon>
        <taxon>Pseudomonadati</taxon>
        <taxon>Pseudomonadota</taxon>
        <taxon>Alphaproteobacteria</taxon>
        <taxon>Hyphomicrobiales</taxon>
        <taxon>Methylobacteriaceae</taxon>
        <taxon>Methylobacterium</taxon>
    </lineage>
</organism>
<evidence type="ECO:0000313" key="3">
    <source>
        <dbReference type="EMBL" id="GJE08438.1"/>
    </source>
</evidence>
<reference evidence="3" key="2">
    <citation type="submission" date="2021-08" db="EMBL/GenBank/DDBJ databases">
        <authorList>
            <person name="Tani A."/>
            <person name="Ola A."/>
            <person name="Ogura Y."/>
            <person name="Katsura K."/>
            <person name="Hayashi T."/>
        </authorList>
    </citation>
    <scope>NUCLEOTIDE SEQUENCE</scope>
    <source>
        <strain evidence="3">LMG 23639</strain>
    </source>
</reference>
<accession>A0ABQ4T2M7</accession>